<proteinExistence type="predicted"/>
<evidence type="ECO:0000313" key="2">
    <source>
        <dbReference type="EMBL" id="GIJ52415.1"/>
    </source>
</evidence>
<gene>
    <name evidence="2" type="ORF">Val02_93010</name>
</gene>
<keyword evidence="1" id="KW-1133">Transmembrane helix</keyword>
<name>A0A8J3YZA1_9ACTN</name>
<dbReference type="RefSeq" id="WP_203905815.1">
    <property type="nucleotide sequence ID" value="NZ_BOPF01000081.1"/>
</dbReference>
<dbReference type="AlphaFoldDB" id="A0A8J3YZA1"/>
<keyword evidence="3" id="KW-1185">Reference proteome</keyword>
<feature type="transmembrane region" description="Helical" evidence="1">
    <location>
        <begin position="19"/>
        <end position="39"/>
    </location>
</feature>
<dbReference type="EMBL" id="BOPF01000081">
    <property type="protein sequence ID" value="GIJ52415.1"/>
    <property type="molecule type" value="Genomic_DNA"/>
</dbReference>
<feature type="transmembrane region" description="Helical" evidence="1">
    <location>
        <begin position="59"/>
        <end position="76"/>
    </location>
</feature>
<sequence>MAGAETVAQNGKWTKWRHIAGLIAAWLAGIMLVLSVLGVWNPPDLVLLWRFFGNPFRDAVVVFGLGVAASWLLAPVQNEAVQRSRVQWRIGLAVGLVASLIAVGLFDGFFVQDHRVVATSPDGERRAVLYDPGTDLQRLHLWVGPGLFARDFGDLGKPCGMSTITFRGNDVLHVWTSYGEWDIKLKPDTGRPLAKLGRTCSG</sequence>
<accession>A0A8J3YZA1</accession>
<comment type="caution">
    <text evidence="2">The sequence shown here is derived from an EMBL/GenBank/DDBJ whole genome shotgun (WGS) entry which is preliminary data.</text>
</comment>
<dbReference type="Proteomes" id="UP000619260">
    <property type="component" value="Unassembled WGS sequence"/>
</dbReference>
<reference evidence="2" key="1">
    <citation type="submission" date="2021-01" db="EMBL/GenBank/DDBJ databases">
        <title>Whole genome shotgun sequence of Virgisporangium aliadipatigenens NBRC 105644.</title>
        <authorList>
            <person name="Komaki H."/>
            <person name="Tamura T."/>
        </authorList>
    </citation>
    <scope>NUCLEOTIDE SEQUENCE</scope>
    <source>
        <strain evidence="2">NBRC 105644</strain>
    </source>
</reference>
<keyword evidence="1" id="KW-0812">Transmembrane</keyword>
<evidence type="ECO:0000256" key="1">
    <source>
        <dbReference type="SAM" id="Phobius"/>
    </source>
</evidence>
<organism evidence="2 3">
    <name type="scientific">Virgisporangium aliadipatigenens</name>
    <dbReference type="NCBI Taxonomy" id="741659"/>
    <lineage>
        <taxon>Bacteria</taxon>
        <taxon>Bacillati</taxon>
        <taxon>Actinomycetota</taxon>
        <taxon>Actinomycetes</taxon>
        <taxon>Micromonosporales</taxon>
        <taxon>Micromonosporaceae</taxon>
        <taxon>Virgisporangium</taxon>
    </lineage>
</organism>
<feature type="transmembrane region" description="Helical" evidence="1">
    <location>
        <begin position="88"/>
        <end position="111"/>
    </location>
</feature>
<keyword evidence="1" id="KW-0472">Membrane</keyword>
<protein>
    <submittedName>
        <fullName evidence="2">Uncharacterized protein</fullName>
    </submittedName>
</protein>
<evidence type="ECO:0000313" key="3">
    <source>
        <dbReference type="Proteomes" id="UP000619260"/>
    </source>
</evidence>